<comment type="subcellular location">
    <subcellularLocation>
        <location evidence="1">Membrane</location>
        <topology evidence="1">Single-pass type I membrane protein</topology>
    </subcellularLocation>
</comment>
<keyword evidence="4 6" id="KW-1133">Transmembrane helix</keyword>
<evidence type="ECO:0000256" key="1">
    <source>
        <dbReference type="ARBA" id="ARBA00004479"/>
    </source>
</evidence>
<keyword evidence="7" id="KW-1185">Reference proteome</keyword>
<dbReference type="InterPro" id="IPR031152">
    <property type="entry name" value="PLXDC"/>
</dbReference>
<dbReference type="PANTHER" id="PTHR13055">
    <property type="entry name" value="TUMOR ENDOTHELIAL MARKER 7 RELATED"/>
    <property type="match status" value="1"/>
</dbReference>
<dbReference type="Proteomes" id="UP000095280">
    <property type="component" value="Unplaced"/>
</dbReference>
<feature type="region of interest" description="Disordered" evidence="5">
    <location>
        <begin position="63"/>
        <end position="107"/>
    </location>
</feature>
<evidence type="ECO:0000256" key="6">
    <source>
        <dbReference type="SAM" id="Phobius"/>
    </source>
</evidence>
<accession>A0A1I8IER7</accession>
<dbReference type="AlphaFoldDB" id="A0A1I8IER7"/>
<reference evidence="8" key="1">
    <citation type="submission" date="2016-11" db="UniProtKB">
        <authorList>
            <consortium name="WormBaseParasite"/>
        </authorList>
    </citation>
    <scope>IDENTIFICATION</scope>
</reference>
<dbReference type="WBParaSite" id="maker-uti_cns_0011895-snap-gene-0.2-mRNA-1">
    <property type="protein sequence ID" value="maker-uti_cns_0011895-snap-gene-0.2-mRNA-1"/>
    <property type="gene ID" value="maker-uti_cns_0011895-snap-gene-0.2"/>
</dbReference>
<protein>
    <submittedName>
        <fullName evidence="8">PSI domain-containing protein</fullName>
    </submittedName>
</protein>
<dbReference type="GO" id="GO:0016020">
    <property type="term" value="C:membrane"/>
    <property type="evidence" value="ECO:0007669"/>
    <property type="project" value="UniProtKB-SubCell"/>
</dbReference>
<name>A0A1I8IER7_9PLAT</name>
<keyword evidence="6" id="KW-0472">Membrane</keyword>
<evidence type="ECO:0000313" key="8">
    <source>
        <dbReference type="WBParaSite" id="maker-uti_cns_0011895-snap-gene-0.2-mRNA-1"/>
    </source>
</evidence>
<evidence type="ECO:0000313" key="7">
    <source>
        <dbReference type="Proteomes" id="UP000095280"/>
    </source>
</evidence>
<evidence type="ECO:0000256" key="5">
    <source>
        <dbReference type="SAM" id="MobiDB-lite"/>
    </source>
</evidence>
<keyword evidence="2 6" id="KW-0812">Transmembrane</keyword>
<evidence type="ECO:0000256" key="3">
    <source>
        <dbReference type="ARBA" id="ARBA00022729"/>
    </source>
</evidence>
<evidence type="ECO:0000256" key="4">
    <source>
        <dbReference type="ARBA" id="ARBA00022989"/>
    </source>
</evidence>
<feature type="transmembrane region" description="Helical" evidence="6">
    <location>
        <begin position="455"/>
        <end position="480"/>
    </location>
</feature>
<evidence type="ECO:0000256" key="2">
    <source>
        <dbReference type="ARBA" id="ARBA00022692"/>
    </source>
</evidence>
<organism evidence="7 8">
    <name type="scientific">Macrostomum lignano</name>
    <dbReference type="NCBI Taxonomy" id="282301"/>
    <lineage>
        <taxon>Eukaryota</taxon>
        <taxon>Metazoa</taxon>
        <taxon>Spiralia</taxon>
        <taxon>Lophotrochozoa</taxon>
        <taxon>Platyhelminthes</taxon>
        <taxon>Rhabditophora</taxon>
        <taxon>Macrostomorpha</taxon>
        <taxon>Macrostomida</taxon>
        <taxon>Macrostomidae</taxon>
        <taxon>Macrostomum</taxon>
    </lineage>
</organism>
<keyword evidence="3" id="KW-0732">Signal</keyword>
<dbReference type="PANTHER" id="PTHR13055:SF12">
    <property type="entry name" value="LD40707P"/>
    <property type="match status" value="1"/>
</dbReference>
<sequence length="535" mass="59225">LPKPGAGSRLKSILRLPASEFRARIDRVEPNLSAAGERSSSNRLVKCLKVQCASSKTIYFIAPDGPEDRRERHPTTSHSGYYSLLTREGCPTPISPRSPKRKSVSPPMTRLEGEVFEFESANKPVTSTIRLLDRPTLEHGIVRRDTSDSGEPDLSEDNHVYYNMIIAKSHPMSTYYSSEFDRIFSAYSIRSNIKLNNGKNLALTIPLVFSFDFYGHSVKSIVLTTSGFIYVNDLTHPYLTFSQYIAPMMADFETRKSVSAIKYVEAEDAFWVRWENLFVSSNYSLGTFSFQCAIFSNGSIVFDYIKIPITMEALRSASSMLKIGLSDAFYYEVKAPGIGTVLRKIVRYHELRVPRDQIVTDGVIHLVHQPTCNQQTSCSNCTDRSRVPAFNCSWCYDLGRCSSGVDRRLQAWHDSECHYSASGTCGDGDRSIVPLGRTGTEQPPEAASRRSAGQVALGVCLGILALAAVATVAGVLLYGFRHPGSRLGAWLIEHRPSRYRERFFGASGGGASGTSGASESYKVSSENAYVNFSNT</sequence>
<proteinExistence type="predicted"/>